<feature type="compositionally biased region" description="Basic and acidic residues" evidence="3">
    <location>
        <begin position="50"/>
        <end position="65"/>
    </location>
</feature>
<name>A0A147BA30_9ACAR</name>
<dbReference type="GO" id="GO:0006309">
    <property type="term" value="P:apoptotic DNA fragmentation"/>
    <property type="evidence" value="ECO:0007669"/>
    <property type="project" value="TreeGrafter"/>
</dbReference>
<evidence type="ECO:0000256" key="2">
    <source>
        <dbReference type="ARBA" id="ARBA00022801"/>
    </source>
</evidence>
<keyword evidence="2" id="KW-0378">Hydrolase</keyword>
<dbReference type="Pfam" id="PF03265">
    <property type="entry name" value="DNase_II"/>
    <property type="match status" value="1"/>
</dbReference>
<evidence type="ECO:0000256" key="3">
    <source>
        <dbReference type="SAM" id="MobiDB-lite"/>
    </source>
</evidence>
<feature type="region of interest" description="Disordered" evidence="3">
    <location>
        <begin position="1"/>
        <end position="65"/>
    </location>
</feature>
<feature type="non-terminal residue" evidence="4">
    <location>
        <position position="1"/>
    </location>
</feature>
<evidence type="ECO:0000313" key="4">
    <source>
        <dbReference type="EMBL" id="JAR87627.1"/>
    </source>
</evidence>
<dbReference type="PANTHER" id="PTHR10858">
    <property type="entry name" value="DEOXYRIBONUCLEASE II"/>
    <property type="match status" value="1"/>
</dbReference>
<dbReference type="AlphaFoldDB" id="A0A147BA30"/>
<proteinExistence type="inferred from homology"/>
<dbReference type="InterPro" id="IPR004947">
    <property type="entry name" value="DNase_II"/>
</dbReference>
<protein>
    <submittedName>
        <fullName evidence="4">Deoxyribonuclease 2 alpha</fullName>
    </submittedName>
</protein>
<reference evidence="4" key="1">
    <citation type="submission" date="2016-03" db="EMBL/GenBank/DDBJ databases">
        <title>Gut transcriptome analysis on engorged females of Ornithodoros mimon (Acari: Argasidae) and phylogenetic inferences of soft ticks.</title>
        <authorList>
            <person name="Landulfo G.A."/>
            <person name="Giovanni D."/>
            <person name="Carvalho E."/>
            <person name="Junqueira-de-Azevedo I."/>
            <person name="Patane J."/>
            <person name="Mendoca R."/>
            <person name="Barros-Battesti D."/>
        </authorList>
    </citation>
    <scope>NUCLEOTIDE SEQUENCE</scope>
    <source>
        <strain evidence="4">Females</strain>
        <tissue evidence="4">Gut</tissue>
    </source>
</reference>
<accession>A0A147BA30</accession>
<evidence type="ECO:0000256" key="1">
    <source>
        <dbReference type="ARBA" id="ARBA00007527"/>
    </source>
</evidence>
<organism evidence="4">
    <name type="scientific">Alectorobius mimon</name>
    <dbReference type="NCBI Taxonomy" id="360319"/>
    <lineage>
        <taxon>Eukaryota</taxon>
        <taxon>Metazoa</taxon>
        <taxon>Ecdysozoa</taxon>
        <taxon>Arthropoda</taxon>
        <taxon>Chelicerata</taxon>
        <taxon>Arachnida</taxon>
        <taxon>Acari</taxon>
        <taxon>Parasitiformes</taxon>
        <taxon>Ixodida</taxon>
        <taxon>Ixodoidea</taxon>
        <taxon>Argasidae</taxon>
        <taxon>Ornithodorinae</taxon>
        <taxon>Alectorobius</taxon>
    </lineage>
</organism>
<dbReference type="GO" id="GO:0004531">
    <property type="term" value="F:deoxyribonuclease II activity"/>
    <property type="evidence" value="ECO:0007669"/>
    <property type="project" value="InterPro"/>
</dbReference>
<sequence length="324" mass="36106">VPGEAAVDVNPEPNDAVTAGEDVEPPLKRPHNIADPKVSIDVDVEEPSETTEKADNSTKEPERKRKETLMYALYNDQQPGRQMSEGGHSKGMVIFDGEAGVWIQHSVPEFLDTSLGRYTFPGNALRNAQTVMCITFGTPEVDTIAHHLIQHRANVYDKSVPSELSQRYPSMNDLLKGDYSRARAGVKEYTMTSLGGMRFQSVSKPASSTIDIYSDFIAQRVATDSLLVQSWLLGRSQRIGPYCNGSTTVLDSEYVSLHMPTQPLKWRRTKDHSKWAVAVHAPWFCFGSLNRVMSQKERGGEVTCMRNTHVHGLFKSAHETAEHC</sequence>
<comment type="similarity">
    <text evidence="1">Belongs to the DNase II family.</text>
</comment>
<dbReference type="EMBL" id="GEIB01000156">
    <property type="protein sequence ID" value="JAR87627.1"/>
    <property type="molecule type" value="Transcribed_RNA"/>
</dbReference>
<dbReference type="PANTHER" id="PTHR10858:SF23">
    <property type="entry name" value="DEOXYRIBONUCLEASE II"/>
    <property type="match status" value="1"/>
</dbReference>